<protein>
    <submittedName>
        <fullName evidence="1">Unannotated protein</fullName>
    </submittedName>
</protein>
<organism evidence="1">
    <name type="scientific">freshwater metagenome</name>
    <dbReference type="NCBI Taxonomy" id="449393"/>
    <lineage>
        <taxon>unclassified sequences</taxon>
        <taxon>metagenomes</taxon>
        <taxon>ecological metagenomes</taxon>
    </lineage>
</organism>
<gene>
    <name evidence="1" type="ORF">UFOPK4171_00217</name>
</gene>
<evidence type="ECO:0000313" key="1">
    <source>
        <dbReference type="EMBL" id="CAB4333973.1"/>
    </source>
</evidence>
<dbReference type="AlphaFoldDB" id="A0A6J5Z2L0"/>
<name>A0A6J5Z2L0_9ZZZZ</name>
<reference evidence="1" key="1">
    <citation type="submission" date="2020-05" db="EMBL/GenBank/DDBJ databases">
        <authorList>
            <person name="Chiriac C."/>
            <person name="Salcher M."/>
            <person name="Ghai R."/>
            <person name="Kavagutti S V."/>
        </authorList>
    </citation>
    <scope>NUCLEOTIDE SEQUENCE</scope>
</reference>
<accession>A0A6J5Z2L0</accession>
<proteinExistence type="predicted"/>
<sequence>MAFPLVGVIAPAHVISQISQAAARLGVQIKSSTETMSAEELSNFGTDCKLLCIEPDLISTAAIRSAESAGVVIYPSSKLLDAVATIELSTTSGEQLAILSARSAHAQSVIWPISLINNDLVITPAPGVSEEQAITIAVSNLNLLAELALTGAVELLVDANDYQKLLKINWLQPISAFATQINSVTDYYEQYLRAVLDLPLGDSGSSKSYTVTGFLKTDPQSDDYRPYLHLMARNPNLKFDQRLKIVGLSGENLESLLTEVIHAQQYYSGEIDS</sequence>
<dbReference type="EMBL" id="CAESAM010000011">
    <property type="protein sequence ID" value="CAB4333973.1"/>
    <property type="molecule type" value="Genomic_DNA"/>
</dbReference>
<dbReference type="Gene3D" id="3.30.470.20">
    <property type="entry name" value="ATP-grasp fold, B domain"/>
    <property type="match status" value="1"/>
</dbReference>